<dbReference type="AlphaFoldDB" id="A0A9J5ZEM7"/>
<dbReference type="EMBL" id="JACXVP010000004">
    <property type="protein sequence ID" value="KAG5610399.1"/>
    <property type="molecule type" value="Genomic_DNA"/>
</dbReference>
<evidence type="ECO:0000313" key="3">
    <source>
        <dbReference type="EMBL" id="KAG5610399.1"/>
    </source>
</evidence>
<comment type="caution">
    <text evidence="3">The sequence shown here is derived from an EMBL/GenBank/DDBJ whole genome shotgun (WGS) entry which is preliminary data.</text>
</comment>
<feature type="region of interest" description="Disordered" evidence="1">
    <location>
        <begin position="38"/>
        <end position="66"/>
    </location>
</feature>
<evidence type="ECO:0000256" key="1">
    <source>
        <dbReference type="SAM" id="MobiDB-lite"/>
    </source>
</evidence>
<feature type="chain" id="PRO_5039886431" evidence="2">
    <location>
        <begin position="16"/>
        <end position="141"/>
    </location>
</feature>
<feature type="region of interest" description="Disordered" evidence="1">
    <location>
        <begin position="122"/>
        <end position="141"/>
    </location>
</feature>
<keyword evidence="4" id="KW-1185">Reference proteome</keyword>
<accession>A0A9J5ZEM7</accession>
<dbReference type="OrthoDB" id="10606669at2759"/>
<evidence type="ECO:0000256" key="2">
    <source>
        <dbReference type="SAM" id="SignalP"/>
    </source>
</evidence>
<name>A0A9J5ZEM7_SOLCO</name>
<keyword evidence="2" id="KW-0732">Signal</keyword>
<proteinExistence type="predicted"/>
<sequence length="141" mass="15660">MPLLLSLSAATRATGISVVLTPTDTTINYRESAPLQYRQKEMKLSAKGSLSRPGGKKSREQSGELIYEGTPKAKVALWVPTDAEVRKHGERTGLDTLEHEVRIATNRGSACRGEYVTGPCRHRPSHPGNWFRPKHQTDFHP</sequence>
<evidence type="ECO:0000313" key="4">
    <source>
        <dbReference type="Proteomes" id="UP000824120"/>
    </source>
</evidence>
<protein>
    <submittedName>
        <fullName evidence="3">Uncharacterized protein</fullName>
    </submittedName>
</protein>
<reference evidence="3 4" key="1">
    <citation type="submission" date="2020-09" db="EMBL/GenBank/DDBJ databases">
        <title>De no assembly of potato wild relative species, Solanum commersonii.</title>
        <authorList>
            <person name="Cho K."/>
        </authorList>
    </citation>
    <scope>NUCLEOTIDE SEQUENCE [LARGE SCALE GENOMIC DNA]</scope>
    <source>
        <strain evidence="3">LZ3.2</strain>
        <tissue evidence="3">Leaf</tissue>
    </source>
</reference>
<organism evidence="3 4">
    <name type="scientific">Solanum commersonii</name>
    <name type="common">Commerson's wild potato</name>
    <name type="synonym">Commerson's nightshade</name>
    <dbReference type="NCBI Taxonomy" id="4109"/>
    <lineage>
        <taxon>Eukaryota</taxon>
        <taxon>Viridiplantae</taxon>
        <taxon>Streptophyta</taxon>
        <taxon>Embryophyta</taxon>
        <taxon>Tracheophyta</taxon>
        <taxon>Spermatophyta</taxon>
        <taxon>Magnoliopsida</taxon>
        <taxon>eudicotyledons</taxon>
        <taxon>Gunneridae</taxon>
        <taxon>Pentapetalae</taxon>
        <taxon>asterids</taxon>
        <taxon>lamiids</taxon>
        <taxon>Solanales</taxon>
        <taxon>Solanaceae</taxon>
        <taxon>Solanoideae</taxon>
        <taxon>Solaneae</taxon>
        <taxon>Solanum</taxon>
    </lineage>
</organism>
<dbReference type="Proteomes" id="UP000824120">
    <property type="component" value="Chromosome 4"/>
</dbReference>
<feature type="signal peptide" evidence="2">
    <location>
        <begin position="1"/>
        <end position="15"/>
    </location>
</feature>
<gene>
    <name evidence="3" type="ORF">H5410_021680</name>
</gene>